<reference evidence="13" key="1">
    <citation type="submission" date="2021-04" db="EMBL/GenBank/DDBJ databases">
        <authorList>
            <person name="Vanwijnsberghe S."/>
        </authorList>
    </citation>
    <scope>NUCLEOTIDE SEQUENCE</scope>
    <source>
        <strain evidence="13">LMG 31841</strain>
    </source>
</reference>
<dbReference type="SUPFAM" id="SSF51735">
    <property type="entry name" value="NAD(P)-binding Rossmann-fold domains"/>
    <property type="match status" value="1"/>
</dbReference>
<evidence type="ECO:0000313" key="14">
    <source>
        <dbReference type="Proteomes" id="UP000789704"/>
    </source>
</evidence>
<evidence type="ECO:0000256" key="9">
    <source>
        <dbReference type="ARBA" id="ARBA00032024"/>
    </source>
</evidence>
<evidence type="ECO:0000256" key="6">
    <source>
        <dbReference type="ARBA" id="ARBA00022655"/>
    </source>
</evidence>
<dbReference type="FunFam" id="3.40.50.720:FF:000307">
    <property type="entry name" value="2-dehydropantoate 2-reductase"/>
    <property type="match status" value="1"/>
</dbReference>
<evidence type="ECO:0000256" key="10">
    <source>
        <dbReference type="ARBA" id="ARBA00048793"/>
    </source>
</evidence>
<dbReference type="EC" id="1.1.1.169" evidence="4"/>
<dbReference type="Gene3D" id="1.10.1040.10">
    <property type="entry name" value="N-(1-d-carboxylethyl)-l-norvaline Dehydrogenase, domain 2"/>
    <property type="match status" value="1"/>
</dbReference>
<accession>A0A9N8RV74</accession>
<dbReference type="SUPFAM" id="SSF48179">
    <property type="entry name" value="6-phosphogluconate dehydrogenase C-terminal domain-like"/>
    <property type="match status" value="1"/>
</dbReference>
<dbReference type="Pfam" id="PF02558">
    <property type="entry name" value="ApbA"/>
    <property type="match status" value="1"/>
</dbReference>
<dbReference type="InterPro" id="IPR051402">
    <property type="entry name" value="KPR-Related"/>
</dbReference>
<evidence type="ECO:0000256" key="1">
    <source>
        <dbReference type="ARBA" id="ARBA00002919"/>
    </source>
</evidence>
<dbReference type="EMBL" id="CAJQZC010000003">
    <property type="protein sequence ID" value="CAG4894098.1"/>
    <property type="molecule type" value="Genomic_DNA"/>
</dbReference>
<dbReference type="InterPro" id="IPR008927">
    <property type="entry name" value="6-PGluconate_DH-like_C_sf"/>
</dbReference>
<dbReference type="GO" id="GO:0015940">
    <property type="term" value="P:pantothenate biosynthetic process"/>
    <property type="evidence" value="ECO:0007669"/>
    <property type="project" value="UniProtKB-KW"/>
</dbReference>
<evidence type="ECO:0000256" key="5">
    <source>
        <dbReference type="ARBA" id="ARBA00019465"/>
    </source>
</evidence>
<dbReference type="RefSeq" id="WP_228875853.1">
    <property type="nucleotide sequence ID" value="NZ_CAJQZC010000003.1"/>
</dbReference>
<evidence type="ECO:0000256" key="8">
    <source>
        <dbReference type="ARBA" id="ARBA00023002"/>
    </source>
</evidence>
<dbReference type="AlphaFoldDB" id="A0A9N8RV74"/>
<feature type="domain" description="Ketopantoate reductase C-terminal" evidence="12">
    <location>
        <begin position="197"/>
        <end position="316"/>
    </location>
</feature>
<dbReference type="Proteomes" id="UP000789704">
    <property type="component" value="Unassembled WGS sequence"/>
</dbReference>
<comment type="caution">
    <text evidence="13">The sequence shown here is derived from an EMBL/GenBank/DDBJ whole genome shotgun (WGS) entry which is preliminary data.</text>
</comment>
<dbReference type="PANTHER" id="PTHR21708:SF45">
    <property type="entry name" value="2-DEHYDROPANTOATE 2-REDUCTASE"/>
    <property type="match status" value="1"/>
</dbReference>
<dbReference type="PANTHER" id="PTHR21708">
    <property type="entry name" value="PROBABLE 2-DEHYDROPANTOATE 2-REDUCTASE"/>
    <property type="match status" value="1"/>
</dbReference>
<evidence type="ECO:0000256" key="7">
    <source>
        <dbReference type="ARBA" id="ARBA00022857"/>
    </source>
</evidence>
<comment type="pathway">
    <text evidence="2">Cofactor biosynthesis; (R)-pantothenate biosynthesis; (R)-pantoate from 3-methyl-2-oxobutanoate: step 2/2.</text>
</comment>
<evidence type="ECO:0000259" key="12">
    <source>
        <dbReference type="Pfam" id="PF08546"/>
    </source>
</evidence>
<evidence type="ECO:0000259" key="11">
    <source>
        <dbReference type="Pfam" id="PF02558"/>
    </source>
</evidence>
<comment type="catalytic activity">
    <reaction evidence="10">
        <text>(R)-pantoate + NADP(+) = 2-dehydropantoate + NADPH + H(+)</text>
        <dbReference type="Rhea" id="RHEA:16233"/>
        <dbReference type="ChEBI" id="CHEBI:11561"/>
        <dbReference type="ChEBI" id="CHEBI:15378"/>
        <dbReference type="ChEBI" id="CHEBI:15980"/>
        <dbReference type="ChEBI" id="CHEBI:57783"/>
        <dbReference type="ChEBI" id="CHEBI:58349"/>
        <dbReference type="EC" id="1.1.1.169"/>
    </reaction>
</comment>
<gene>
    <name evidence="13" type="ORF">LMG31841_01845</name>
</gene>
<dbReference type="GO" id="GO:0008677">
    <property type="term" value="F:2-dehydropantoate 2-reductase activity"/>
    <property type="evidence" value="ECO:0007669"/>
    <property type="project" value="UniProtKB-EC"/>
</dbReference>
<keyword evidence="8" id="KW-0560">Oxidoreductase</keyword>
<evidence type="ECO:0000256" key="4">
    <source>
        <dbReference type="ARBA" id="ARBA00013014"/>
    </source>
</evidence>
<protein>
    <recommendedName>
        <fullName evidence="5">2-dehydropantoate 2-reductase</fullName>
        <ecNumber evidence="4">1.1.1.169</ecNumber>
    </recommendedName>
    <alternativeName>
        <fullName evidence="9">Ketopantoate reductase</fullName>
    </alternativeName>
</protein>
<dbReference type="InterPro" id="IPR013332">
    <property type="entry name" value="KPR_N"/>
</dbReference>
<proteinExistence type="inferred from homology"/>
<evidence type="ECO:0000256" key="2">
    <source>
        <dbReference type="ARBA" id="ARBA00004994"/>
    </source>
</evidence>
<dbReference type="Gene3D" id="3.40.50.720">
    <property type="entry name" value="NAD(P)-binding Rossmann-like Domain"/>
    <property type="match status" value="1"/>
</dbReference>
<keyword evidence="14" id="KW-1185">Reference proteome</keyword>
<keyword evidence="7" id="KW-0521">NADP</keyword>
<dbReference type="InterPro" id="IPR013752">
    <property type="entry name" value="KPA_reductase"/>
</dbReference>
<feature type="domain" description="Ketopantoate reductase N-terminal" evidence="11">
    <location>
        <begin position="3"/>
        <end position="104"/>
    </location>
</feature>
<name>A0A9N8RV74_9BURK</name>
<keyword evidence="6" id="KW-0566">Pantothenate biosynthesis</keyword>
<sequence length="324" mass="33689">MKVCIYGAGAMGGWIGVKLAQAECEVSVVARGAALSAIRQNGLRLADADGTRSVAVKASDVPAELGVQDLVVVAVKAPAMQSVAAQLAPLVGPGTLVMTAMNGVPWWFCAGLTGPFANTPLESVDPGGLIAAAIPARQTLGCVVHASCRIEEPGVIRHNMGAGLIVGEAAGESGERVNALVALLRRAGFDASASASIQRDVWYKLWGNLTMNPISAITGATTDRILRDDLVRGFATNVMIEAKEIGTRLGIPIEQDPEDRHATTLRLGAMKTSMLQDVEARKPVELDALVGAVCELGKLAGVPTPFTNALLGLARLHAQTLGLY</sequence>
<dbReference type="InterPro" id="IPR013328">
    <property type="entry name" value="6PGD_dom2"/>
</dbReference>
<comment type="function">
    <text evidence="1">Catalyzes the NADPH-dependent reduction of ketopantoate into pantoic acid.</text>
</comment>
<evidence type="ECO:0000256" key="3">
    <source>
        <dbReference type="ARBA" id="ARBA00007870"/>
    </source>
</evidence>
<comment type="similarity">
    <text evidence="3">Belongs to the ketopantoate reductase family.</text>
</comment>
<dbReference type="NCBIfam" id="NF005089">
    <property type="entry name" value="PRK06522.1-4"/>
    <property type="match status" value="1"/>
</dbReference>
<dbReference type="GO" id="GO:0005737">
    <property type="term" value="C:cytoplasm"/>
    <property type="evidence" value="ECO:0007669"/>
    <property type="project" value="TreeGrafter"/>
</dbReference>
<dbReference type="InterPro" id="IPR036291">
    <property type="entry name" value="NAD(P)-bd_dom_sf"/>
</dbReference>
<dbReference type="Pfam" id="PF08546">
    <property type="entry name" value="ApbA_C"/>
    <property type="match status" value="1"/>
</dbReference>
<dbReference type="FunFam" id="1.10.1040.10:FF:000017">
    <property type="entry name" value="2-dehydropantoate 2-reductase"/>
    <property type="match status" value="1"/>
</dbReference>
<organism evidence="13 14">
    <name type="scientific">Paraburkholderia saeva</name>
    <dbReference type="NCBI Taxonomy" id="2777537"/>
    <lineage>
        <taxon>Bacteria</taxon>
        <taxon>Pseudomonadati</taxon>
        <taxon>Pseudomonadota</taxon>
        <taxon>Betaproteobacteria</taxon>
        <taxon>Burkholderiales</taxon>
        <taxon>Burkholderiaceae</taxon>
        <taxon>Paraburkholderia</taxon>
    </lineage>
</organism>
<evidence type="ECO:0000313" key="13">
    <source>
        <dbReference type="EMBL" id="CAG4894098.1"/>
    </source>
</evidence>